<dbReference type="HAMAP" id="MF_01265">
    <property type="entry name" value="NadX"/>
    <property type="match status" value="1"/>
</dbReference>
<dbReference type="NCBIfam" id="NF009829">
    <property type="entry name" value="PRK13303.1-4"/>
    <property type="match status" value="1"/>
</dbReference>
<dbReference type="SUPFAM" id="SSF55347">
    <property type="entry name" value="Glyceraldehyde-3-phosphate dehydrogenase-like, C-terminal domain"/>
    <property type="match status" value="1"/>
</dbReference>
<comment type="catalytic activity">
    <reaction evidence="6">
        <text>L-aspartate + NAD(+) + H2O = oxaloacetate + NH4(+) + NADH + H(+)</text>
        <dbReference type="Rhea" id="RHEA:11788"/>
        <dbReference type="ChEBI" id="CHEBI:15377"/>
        <dbReference type="ChEBI" id="CHEBI:15378"/>
        <dbReference type="ChEBI" id="CHEBI:16452"/>
        <dbReference type="ChEBI" id="CHEBI:28938"/>
        <dbReference type="ChEBI" id="CHEBI:29991"/>
        <dbReference type="ChEBI" id="CHEBI:57540"/>
        <dbReference type="ChEBI" id="CHEBI:57945"/>
        <dbReference type="EC" id="1.4.1.21"/>
    </reaction>
</comment>
<gene>
    <name evidence="6" type="primary">nadX</name>
    <name evidence="9" type="ORF">AKJ58_01450</name>
</gene>
<dbReference type="GO" id="GO:0009435">
    <property type="term" value="P:NAD+ biosynthetic process"/>
    <property type="evidence" value="ECO:0007669"/>
    <property type="project" value="UniProtKB-UniRule"/>
</dbReference>
<comment type="miscellaneous">
    <text evidence="6">The iminoaspartate product is unstable in aqueous solution and can decompose to oxaloacetate and ammonia.</text>
</comment>
<dbReference type="InterPro" id="IPR005106">
    <property type="entry name" value="Asp/hSer_DH_NAD-bd"/>
</dbReference>
<dbReference type="PIRSF" id="PIRSF005227">
    <property type="entry name" value="Asp_dh_NAD_syn"/>
    <property type="match status" value="1"/>
</dbReference>
<feature type="domain" description="Aspartate dehydrogenase" evidence="7">
    <location>
        <begin position="175"/>
        <end position="262"/>
    </location>
</feature>
<proteinExistence type="inferred from homology"/>
<keyword evidence="5 6" id="KW-0520">NAD</keyword>
<evidence type="ECO:0000313" key="9">
    <source>
        <dbReference type="EMBL" id="KXB07933.1"/>
    </source>
</evidence>
<dbReference type="InterPro" id="IPR011182">
    <property type="entry name" value="L-Asp_DH"/>
</dbReference>
<comment type="caution">
    <text evidence="9">The sequence shown here is derived from an EMBL/GenBank/DDBJ whole genome shotgun (WGS) entry which is preliminary data.</text>
</comment>
<keyword evidence="10" id="KW-1185">Reference proteome</keyword>
<dbReference type="NCBIfam" id="NF009830">
    <property type="entry name" value="PRK13304.1"/>
    <property type="match status" value="1"/>
</dbReference>
<keyword evidence="3 6" id="KW-0521">NADP</keyword>
<dbReference type="InterPro" id="IPR002811">
    <property type="entry name" value="Asp_DH"/>
</dbReference>
<reference evidence="9 10" key="1">
    <citation type="journal article" date="2016" name="Sci. Rep.">
        <title>Metabolic traits of an uncultured archaeal lineage -MSBL1- from brine pools of the Red Sea.</title>
        <authorList>
            <person name="Mwirichia R."/>
            <person name="Alam I."/>
            <person name="Rashid M."/>
            <person name="Vinu M."/>
            <person name="Ba-Alawi W."/>
            <person name="Anthony Kamau A."/>
            <person name="Kamanda Ngugi D."/>
            <person name="Goker M."/>
            <person name="Klenk H.P."/>
            <person name="Bajic V."/>
            <person name="Stingl U."/>
        </authorList>
    </citation>
    <scope>NUCLEOTIDE SEQUENCE [LARGE SCALE GENOMIC DNA]</scope>
    <source>
        <strain evidence="9">SCGC-AAA385D11</strain>
    </source>
</reference>
<accession>A0A133VNE2</accession>
<dbReference type="Gene3D" id="3.40.50.720">
    <property type="entry name" value="NAD(P)-binding Rossmann-like Domain"/>
    <property type="match status" value="1"/>
</dbReference>
<keyword evidence="4 6" id="KW-0560">Oxidoreductase</keyword>
<evidence type="ECO:0000259" key="8">
    <source>
        <dbReference type="Pfam" id="PF03447"/>
    </source>
</evidence>
<organism evidence="9 10">
    <name type="scientific">candidate division MSBL1 archaeon SCGC-AAA385D11</name>
    <dbReference type="NCBI Taxonomy" id="1698286"/>
    <lineage>
        <taxon>Archaea</taxon>
        <taxon>Methanobacteriati</taxon>
        <taxon>Methanobacteriota</taxon>
        <taxon>candidate division MSBL1</taxon>
    </lineage>
</organism>
<dbReference type="Pfam" id="PF03447">
    <property type="entry name" value="NAD_binding_3"/>
    <property type="match status" value="1"/>
</dbReference>
<name>A0A133VNE2_9EURY</name>
<evidence type="ECO:0000256" key="1">
    <source>
        <dbReference type="ARBA" id="ARBA00008331"/>
    </source>
</evidence>
<dbReference type="GO" id="GO:0051287">
    <property type="term" value="F:NAD binding"/>
    <property type="evidence" value="ECO:0007669"/>
    <property type="project" value="UniProtKB-UniRule"/>
</dbReference>
<comment type="similarity">
    <text evidence="1 6">Belongs to the L-aspartate dehydrogenase family.</text>
</comment>
<feature type="domain" description="Aspartate/homoserine dehydrogenase NAD-binding" evidence="8">
    <location>
        <begin position="10"/>
        <end position="126"/>
    </location>
</feature>
<evidence type="ECO:0000256" key="5">
    <source>
        <dbReference type="ARBA" id="ARBA00023027"/>
    </source>
</evidence>
<dbReference type="GO" id="GO:0033735">
    <property type="term" value="F:aspartate dehydrogenase [NAD(P)+] activity"/>
    <property type="evidence" value="ECO:0007669"/>
    <property type="project" value="UniProtKB-EC"/>
</dbReference>
<evidence type="ECO:0000256" key="4">
    <source>
        <dbReference type="ARBA" id="ARBA00023002"/>
    </source>
</evidence>
<comment type="function">
    <text evidence="6">Specifically catalyzes the NAD or NADP-dependent dehydrogenation of L-aspartate to iminoaspartate.</text>
</comment>
<evidence type="ECO:0000313" key="10">
    <source>
        <dbReference type="Proteomes" id="UP000070256"/>
    </source>
</evidence>
<dbReference type="InterPro" id="IPR036291">
    <property type="entry name" value="NAD(P)-bd_dom_sf"/>
</dbReference>
<comment type="pathway">
    <text evidence="6">Cofactor biosynthesis; NAD(+) biosynthesis; iminoaspartate from L-aspartate (dehydrogenase route): step 1/1.</text>
</comment>
<evidence type="ECO:0000256" key="2">
    <source>
        <dbReference type="ARBA" id="ARBA00022642"/>
    </source>
</evidence>
<dbReference type="UniPathway" id="UPA00253">
    <property type="reaction ID" value="UER00456"/>
</dbReference>
<dbReference type="EMBL" id="LHYK01000022">
    <property type="protein sequence ID" value="KXB07933.1"/>
    <property type="molecule type" value="Genomic_DNA"/>
</dbReference>
<feature type="binding site" evidence="6">
    <location>
        <position position="129"/>
    </location>
    <ligand>
        <name>NAD(+)</name>
        <dbReference type="ChEBI" id="CHEBI:57540"/>
    </ligand>
</feature>
<dbReference type="InterPro" id="IPR022487">
    <property type="entry name" value="Asp_DH_arc"/>
</dbReference>
<dbReference type="NCBIfam" id="TIGR03855">
    <property type="entry name" value="NAD_NadX"/>
    <property type="match status" value="1"/>
</dbReference>
<dbReference type="PATRIC" id="fig|1698286.3.peg.192"/>
<feature type="active site" evidence="6">
    <location>
        <position position="227"/>
    </location>
</feature>
<dbReference type="NCBIfam" id="NF009828">
    <property type="entry name" value="PRK13303.1-3"/>
    <property type="match status" value="1"/>
</dbReference>
<dbReference type="PANTHER" id="PTHR31873:SF6">
    <property type="entry name" value="ASPARTATE DEHYDROGENASE DOMAIN-CONTAINING PROTEIN"/>
    <property type="match status" value="1"/>
</dbReference>
<evidence type="ECO:0000259" key="7">
    <source>
        <dbReference type="Pfam" id="PF01958"/>
    </source>
</evidence>
<sequence>MCQRIVAIIGCGAIGSILANAIDKKRTGNSDLRFLFDMNFERAKDLADKLDGPTKVAKELNEILEDKSVDLVIEAASQEAVIQDSADVLRSGKDLMVMSVGAFSDSDLLKEVRKVAEEAGKSIYLPSGALVGLDGVKAANIEKIDEITLVTRKPPEVLSTTKYVQEQNIDLSNLDRPQTIFESSAKNAVKAFPESVNVAASLSLAGVGFEKTKVKIIADPSLTSNVHEVNVKGEVGELSTKAKNVPSPDNPKTSYLAALSAIMTLRSLTEVISVGT</sequence>
<dbReference type="InterPro" id="IPR020626">
    <property type="entry name" value="Asp_DH_prok"/>
</dbReference>
<keyword evidence="2 6" id="KW-0662">Pyridine nucleotide biosynthesis</keyword>
<dbReference type="GO" id="GO:0016639">
    <property type="term" value="F:oxidoreductase activity, acting on the CH-NH2 group of donors, NAD or NADP as acceptor"/>
    <property type="evidence" value="ECO:0007669"/>
    <property type="project" value="UniProtKB-UniRule"/>
</dbReference>
<evidence type="ECO:0000256" key="6">
    <source>
        <dbReference type="HAMAP-Rule" id="MF_01265"/>
    </source>
</evidence>
<comment type="catalytic activity">
    <reaction evidence="6">
        <text>L-aspartate + NADP(+) + H2O = oxaloacetate + NH4(+) + NADPH + H(+)</text>
        <dbReference type="Rhea" id="RHEA:11784"/>
        <dbReference type="ChEBI" id="CHEBI:15377"/>
        <dbReference type="ChEBI" id="CHEBI:15378"/>
        <dbReference type="ChEBI" id="CHEBI:16452"/>
        <dbReference type="ChEBI" id="CHEBI:28938"/>
        <dbReference type="ChEBI" id="CHEBI:29991"/>
        <dbReference type="ChEBI" id="CHEBI:57783"/>
        <dbReference type="ChEBI" id="CHEBI:58349"/>
        <dbReference type="EC" id="1.4.1.21"/>
    </reaction>
</comment>
<dbReference type="PANTHER" id="PTHR31873">
    <property type="entry name" value="L-ASPARTATE DEHYDROGENASE-RELATED"/>
    <property type="match status" value="1"/>
</dbReference>
<feature type="binding site" evidence="6">
    <location>
        <position position="197"/>
    </location>
    <ligand>
        <name>NAD(+)</name>
        <dbReference type="ChEBI" id="CHEBI:57540"/>
    </ligand>
</feature>
<evidence type="ECO:0000256" key="3">
    <source>
        <dbReference type="ARBA" id="ARBA00022857"/>
    </source>
</evidence>
<dbReference type="EC" id="1.4.1.21" evidence="6"/>
<dbReference type="Proteomes" id="UP000070256">
    <property type="component" value="Unassembled WGS sequence"/>
</dbReference>
<dbReference type="AlphaFoldDB" id="A0A133VNE2"/>
<dbReference type="Pfam" id="PF01958">
    <property type="entry name" value="Asp_DH_C"/>
    <property type="match status" value="1"/>
</dbReference>
<dbReference type="GO" id="GO:0050661">
    <property type="term" value="F:NADP binding"/>
    <property type="evidence" value="ECO:0007669"/>
    <property type="project" value="UniProtKB-UniRule"/>
</dbReference>
<dbReference type="Gene3D" id="3.30.360.10">
    <property type="entry name" value="Dihydrodipicolinate Reductase, domain 2"/>
    <property type="match status" value="1"/>
</dbReference>
<dbReference type="SUPFAM" id="SSF51735">
    <property type="entry name" value="NAD(P)-binding Rossmann-fold domains"/>
    <property type="match status" value="1"/>
</dbReference>
<protein>
    <recommendedName>
        <fullName evidence="6">L-aspartate dehydrogenase</fullName>
        <ecNumber evidence="6">1.4.1.21</ecNumber>
    </recommendedName>
</protein>